<keyword evidence="3" id="KW-1185">Reference proteome</keyword>
<accession>A0ABM9MHI5</accession>
<sequence length="137" mass="13727">MPAVRLVPGLIAGLGAAALTLSLVGCGSDTAPENTAAPTTTTPARAGAGSALHYSSFGTEADIDCGDGRALDISGSNNTLRVVGNCASVSITGADNRVQLERVTDALEVGGLNNTVAYVDGEPDIVNSGTGNRIRRD</sequence>
<dbReference type="EMBL" id="OY726395">
    <property type="protein sequence ID" value="CAJ1585347.1"/>
    <property type="molecule type" value="Genomic_DNA"/>
</dbReference>
<dbReference type="InterPro" id="IPR021417">
    <property type="entry name" value="DUF3060"/>
</dbReference>
<evidence type="ECO:0000256" key="1">
    <source>
        <dbReference type="SAM" id="SignalP"/>
    </source>
</evidence>
<reference evidence="2 3" key="1">
    <citation type="submission" date="2023-08" db="EMBL/GenBank/DDBJ databases">
        <authorList>
            <person name="Folkvardsen B D."/>
            <person name="Norman A."/>
        </authorList>
    </citation>
    <scope>NUCLEOTIDE SEQUENCE [LARGE SCALE GENOMIC DNA]</scope>
    <source>
        <strain evidence="2 3">Mu0050</strain>
    </source>
</reference>
<proteinExistence type="predicted"/>
<gene>
    <name evidence="2" type="ORF">MU0050_003665</name>
</gene>
<dbReference type="Pfam" id="PF11259">
    <property type="entry name" value="DUF3060"/>
    <property type="match status" value="1"/>
</dbReference>
<keyword evidence="1" id="KW-0732">Signal</keyword>
<feature type="signal peptide" evidence="1">
    <location>
        <begin position="1"/>
        <end position="31"/>
    </location>
</feature>
<evidence type="ECO:0000313" key="3">
    <source>
        <dbReference type="Proteomes" id="UP001190466"/>
    </source>
</evidence>
<dbReference type="RefSeq" id="WP_316511547.1">
    <property type="nucleotide sequence ID" value="NZ_OY726395.1"/>
</dbReference>
<organism evidence="2 3">
    <name type="scientific">[Mycobacterium] wendilense</name>
    <dbReference type="NCBI Taxonomy" id="3064284"/>
    <lineage>
        <taxon>Bacteria</taxon>
        <taxon>Bacillati</taxon>
        <taxon>Actinomycetota</taxon>
        <taxon>Actinomycetes</taxon>
        <taxon>Mycobacteriales</taxon>
        <taxon>Mycobacteriaceae</taxon>
        <taxon>Mycolicibacter</taxon>
    </lineage>
</organism>
<protein>
    <submittedName>
        <fullName evidence="2">DUF3060 domain-containing protein</fullName>
    </submittedName>
</protein>
<dbReference type="PROSITE" id="PS51257">
    <property type="entry name" value="PROKAR_LIPOPROTEIN"/>
    <property type="match status" value="1"/>
</dbReference>
<evidence type="ECO:0000313" key="2">
    <source>
        <dbReference type="EMBL" id="CAJ1585347.1"/>
    </source>
</evidence>
<dbReference type="Proteomes" id="UP001190466">
    <property type="component" value="Chromosome"/>
</dbReference>
<feature type="chain" id="PRO_5045117111" evidence="1">
    <location>
        <begin position="32"/>
        <end position="137"/>
    </location>
</feature>
<name>A0ABM9MHI5_9MYCO</name>